<feature type="transmembrane region" description="Helical" evidence="7">
    <location>
        <begin position="365"/>
        <end position="386"/>
    </location>
</feature>
<keyword evidence="5 7" id="KW-0472">Membrane</keyword>
<feature type="domain" description="ABC3 transporter permease C-terminal" evidence="8">
    <location>
        <begin position="735"/>
        <end position="845"/>
    </location>
</feature>
<sequence>MSARGFAPNGLARAALRFKPVSFAGTFVALATAALIISACGILAETGLRASAPPERYAGAPIVVTADQRAHFSTGKGENREDTAGDLVPDRARLDAAAARRAVTGVTGVARAVPDLTFPIRHGDTGLTGHGWASTAFTGTGLRTGSPPRTDSEAVVGAATARTLRLDAGSRLTLTTPQGARAFRVSGVAERGGDGIWFTDRRAGALSGHPGRVDALAVFPERGADAGAVAASLRKLDPVRGAGLRVHTGDGRGEAEDAGIGYAKETLQALGFSFGGIAALTAVFTAAGTVALSVAQRRRDFALLRAIGATPRQIRRSIATEALCVAPLAGAVGTLPGIALARWWFGELRSRDAIPEGVDLIVTGTPLAIAVGAVLGTALLAGYTAARHPAKIKPGQALAESAVEPFRPGIVRTVLGLGALVGGVALARLAAGEGGEDAANLALAVVMCLMLAVALLGQYVAKLCAWLFGLPLRGGSAAAGLAAANSWAHARRLASAVTPVVLAMAFCSTLIFLQTSEDHEAERQQRAGLTADHIVTGPAGADAGLPVTAAARAESAPGVASAVGLLRTQVLAEVRSAGESLLMPADAQGVGGGGRKLAAVQDLDVREGSLAALGAAGSPRGGTVAVDRILAGSAGVGVGDRIALRLPDGTKARPKVVALYTRGTGLAAVTLPREALAGHVTAAYDSELLVRERKGADGAAVARALRGLGQVADRDGYAQAQDRDRAVNAWGNRTMALVLAGFAAVAAANTLVMTVAERRRELGMLRLIGSTRQQVLRMVRWEALLVGCTGVVLGTGIALTTLTPMTSGLFDAAPYIPPGLYAAFAGAILALVLLSTALPARAALRER</sequence>
<dbReference type="PANTHER" id="PTHR30572:SF4">
    <property type="entry name" value="ABC TRANSPORTER PERMEASE YTRF"/>
    <property type="match status" value="1"/>
</dbReference>
<feature type="transmembrane region" description="Helical" evidence="7">
    <location>
        <begin position="443"/>
        <end position="472"/>
    </location>
</feature>
<feature type="transmembrane region" description="Helical" evidence="7">
    <location>
        <begin position="735"/>
        <end position="757"/>
    </location>
</feature>
<keyword evidence="10" id="KW-1185">Reference proteome</keyword>
<evidence type="ECO:0000256" key="2">
    <source>
        <dbReference type="ARBA" id="ARBA00022475"/>
    </source>
</evidence>
<evidence type="ECO:0000313" key="9">
    <source>
        <dbReference type="EMBL" id="NGO68674.1"/>
    </source>
</evidence>
<name>A0A6G4WVW1_9ACTN</name>
<dbReference type="GO" id="GO:0022857">
    <property type="term" value="F:transmembrane transporter activity"/>
    <property type="evidence" value="ECO:0007669"/>
    <property type="project" value="TreeGrafter"/>
</dbReference>
<evidence type="ECO:0000256" key="1">
    <source>
        <dbReference type="ARBA" id="ARBA00004651"/>
    </source>
</evidence>
<dbReference type="Pfam" id="PF02687">
    <property type="entry name" value="FtsX"/>
    <property type="match status" value="2"/>
</dbReference>
<feature type="transmembrane region" description="Helical" evidence="7">
    <location>
        <begin position="493"/>
        <end position="513"/>
    </location>
</feature>
<evidence type="ECO:0000256" key="5">
    <source>
        <dbReference type="ARBA" id="ARBA00023136"/>
    </source>
</evidence>
<proteinExistence type="inferred from homology"/>
<dbReference type="AlphaFoldDB" id="A0A6G4WVW1"/>
<keyword evidence="2" id="KW-1003">Cell membrane</keyword>
<dbReference type="InterPro" id="IPR050250">
    <property type="entry name" value="Macrolide_Exporter_MacB"/>
</dbReference>
<dbReference type="RefSeq" id="WP_165298374.1">
    <property type="nucleotide sequence ID" value="NZ_JAAKZZ010000071.1"/>
</dbReference>
<evidence type="ECO:0000256" key="3">
    <source>
        <dbReference type="ARBA" id="ARBA00022692"/>
    </source>
</evidence>
<evidence type="ECO:0000256" key="7">
    <source>
        <dbReference type="SAM" id="Phobius"/>
    </source>
</evidence>
<comment type="subcellular location">
    <subcellularLocation>
        <location evidence="1">Cell membrane</location>
        <topology evidence="1">Multi-pass membrane protein</topology>
    </subcellularLocation>
</comment>
<accession>A0A6G4WVW1</accession>
<organism evidence="9 10">
    <name type="scientific">Streptomyces boncukensis</name>
    <dbReference type="NCBI Taxonomy" id="2711219"/>
    <lineage>
        <taxon>Bacteria</taxon>
        <taxon>Bacillati</taxon>
        <taxon>Actinomycetota</taxon>
        <taxon>Actinomycetes</taxon>
        <taxon>Kitasatosporales</taxon>
        <taxon>Streptomycetaceae</taxon>
        <taxon>Streptomyces</taxon>
    </lineage>
</organism>
<reference evidence="9 10" key="1">
    <citation type="submission" date="2020-02" db="EMBL/GenBank/DDBJ databases">
        <title>Whole-genome analyses of novel actinobacteria.</title>
        <authorList>
            <person name="Sahin N."/>
            <person name="Tatar D."/>
        </authorList>
    </citation>
    <scope>NUCLEOTIDE SEQUENCE [LARGE SCALE GENOMIC DNA]</scope>
    <source>
        <strain evidence="9 10">SB3404</strain>
    </source>
</reference>
<keyword evidence="3 7" id="KW-0812">Transmembrane</keyword>
<feature type="domain" description="ABC3 transporter permease C-terminal" evidence="8">
    <location>
        <begin position="273"/>
        <end position="394"/>
    </location>
</feature>
<dbReference type="GO" id="GO:0005886">
    <property type="term" value="C:plasma membrane"/>
    <property type="evidence" value="ECO:0007669"/>
    <property type="project" value="UniProtKB-SubCell"/>
</dbReference>
<feature type="transmembrane region" description="Helical" evidence="7">
    <location>
        <begin position="322"/>
        <end position="345"/>
    </location>
</feature>
<dbReference type="EMBL" id="JAAKZZ010000071">
    <property type="protein sequence ID" value="NGO68674.1"/>
    <property type="molecule type" value="Genomic_DNA"/>
</dbReference>
<comment type="caution">
    <text evidence="9">The sequence shown here is derived from an EMBL/GenBank/DDBJ whole genome shotgun (WGS) entry which is preliminary data.</text>
</comment>
<evidence type="ECO:0000256" key="6">
    <source>
        <dbReference type="ARBA" id="ARBA00038076"/>
    </source>
</evidence>
<feature type="transmembrane region" description="Helical" evidence="7">
    <location>
        <begin position="819"/>
        <end position="840"/>
    </location>
</feature>
<comment type="similarity">
    <text evidence="6">Belongs to the ABC-4 integral membrane protein family.</text>
</comment>
<evidence type="ECO:0000313" key="10">
    <source>
        <dbReference type="Proteomes" id="UP000477722"/>
    </source>
</evidence>
<evidence type="ECO:0000259" key="8">
    <source>
        <dbReference type="Pfam" id="PF02687"/>
    </source>
</evidence>
<feature type="transmembrane region" description="Helical" evidence="7">
    <location>
        <begin position="272"/>
        <end position="295"/>
    </location>
</feature>
<gene>
    <name evidence="9" type="ORF">G5C65_09960</name>
</gene>
<protein>
    <submittedName>
        <fullName evidence="9">ABC transporter permease</fullName>
    </submittedName>
</protein>
<dbReference type="PANTHER" id="PTHR30572">
    <property type="entry name" value="MEMBRANE COMPONENT OF TRANSPORTER-RELATED"/>
    <property type="match status" value="1"/>
</dbReference>
<dbReference type="Proteomes" id="UP000477722">
    <property type="component" value="Unassembled WGS sequence"/>
</dbReference>
<evidence type="ECO:0000256" key="4">
    <source>
        <dbReference type="ARBA" id="ARBA00022989"/>
    </source>
</evidence>
<keyword evidence="4 7" id="KW-1133">Transmembrane helix</keyword>
<feature type="transmembrane region" description="Helical" evidence="7">
    <location>
        <begin position="21"/>
        <end position="44"/>
    </location>
</feature>
<feature type="transmembrane region" description="Helical" evidence="7">
    <location>
        <begin position="410"/>
        <end position="431"/>
    </location>
</feature>
<feature type="transmembrane region" description="Helical" evidence="7">
    <location>
        <begin position="778"/>
        <end position="799"/>
    </location>
</feature>
<dbReference type="InterPro" id="IPR003838">
    <property type="entry name" value="ABC3_permease_C"/>
</dbReference>